<evidence type="ECO:0000313" key="5">
    <source>
        <dbReference type="Proteomes" id="UP000199729"/>
    </source>
</evidence>
<reference evidence="4 5" key="1">
    <citation type="submission" date="2017-07" db="EMBL/GenBank/DDBJ databases">
        <title>Complete Genome Sequence of the cosmetic ferment Vitreoscilla filiformis (ATCC15551).</title>
        <authorList>
            <person name="Contreras S."/>
            <person name="Sagory-Zalkind P."/>
            <person name="Blanquart H."/>
            <person name="Iltis A."/>
            <person name="Morand S.C."/>
        </authorList>
    </citation>
    <scope>NUCLEOTIDE SEQUENCE [LARGE SCALE GENOMIC DNA]</scope>
    <source>
        <strain evidence="4 5">ATCC 15551</strain>
    </source>
</reference>
<protein>
    <recommendedName>
        <fullName evidence="3">ProQ/FinO domain-containing protein</fullName>
    </recommendedName>
</protein>
<dbReference type="InterPro" id="IPR016103">
    <property type="entry name" value="ProQ/FinO"/>
</dbReference>
<evidence type="ECO:0000313" key="4">
    <source>
        <dbReference type="EMBL" id="ASM78688.1"/>
    </source>
</evidence>
<evidence type="ECO:0000256" key="1">
    <source>
        <dbReference type="ARBA" id="ARBA00022884"/>
    </source>
</evidence>
<organism evidence="4 5">
    <name type="scientific">Vitreoscilla filiformis</name>
    <dbReference type="NCBI Taxonomy" id="63"/>
    <lineage>
        <taxon>Bacteria</taxon>
        <taxon>Pseudomonadati</taxon>
        <taxon>Pseudomonadota</taxon>
        <taxon>Betaproteobacteria</taxon>
        <taxon>Neisseriales</taxon>
        <taxon>Neisseriaceae</taxon>
        <taxon>Vitreoscilla</taxon>
    </lineage>
</organism>
<gene>
    <name evidence="4" type="ORF">VITFI_CDS2911</name>
</gene>
<name>A0A221KI14_VITFI</name>
<dbReference type="KEGG" id="vff:VITFI_CDS2911"/>
<dbReference type="AlphaFoldDB" id="A0A221KI14"/>
<accession>A0A221KI14</accession>
<dbReference type="Gene3D" id="1.10.1710.10">
    <property type="entry name" value="ProQ/FinO domain"/>
    <property type="match status" value="1"/>
</dbReference>
<dbReference type="Proteomes" id="UP000199729">
    <property type="component" value="Chromosome"/>
</dbReference>
<feature type="region of interest" description="Disordered" evidence="2">
    <location>
        <begin position="60"/>
        <end position="96"/>
    </location>
</feature>
<dbReference type="EMBL" id="CP022423">
    <property type="protein sequence ID" value="ASM78688.1"/>
    <property type="molecule type" value="Genomic_DNA"/>
</dbReference>
<dbReference type="InterPro" id="IPR036442">
    <property type="entry name" value="ProQ/FinO_sf"/>
</dbReference>
<dbReference type="SUPFAM" id="SSF48657">
    <property type="entry name" value="FinO-like"/>
    <property type="match status" value="1"/>
</dbReference>
<proteinExistence type="predicted"/>
<feature type="domain" description="ProQ/FinO" evidence="3">
    <location>
        <begin position="9"/>
        <end position="93"/>
    </location>
</feature>
<evidence type="ECO:0000256" key="2">
    <source>
        <dbReference type="SAM" id="MobiDB-lite"/>
    </source>
</evidence>
<dbReference type="GO" id="GO:0003723">
    <property type="term" value="F:RNA binding"/>
    <property type="evidence" value="ECO:0007669"/>
    <property type="project" value="UniProtKB-KW"/>
</dbReference>
<dbReference type="Pfam" id="PF04352">
    <property type="entry name" value="ProQ"/>
    <property type="match status" value="1"/>
</dbReference>
<keyword evidence="5" id="KW-1185">Reference proteome</keyword>
<keyword evidence="1" id="KW-0694">RNA-binding</keyword>
<feature type="compositionally biased region" description="Basic and acidic residues" evidence="2">
    <location>
        <begin position="72"/>
        <end position="90"/>
    </location>
</feature>
<sequence>MVEAYKTWREYHPLAVGIFPDVRRIATGKGYSVRVAEKLIDMHTKRTKYVQALAQGGQRFRLDGTPDGEVTAEQREAAAQRLARRVEREAQSSNAG</sequence>
<evidence type="ECO:0000259" key="3">
    <source>
        <dbReference type="Pfam" id="PF04352"/>
    </source>
</evidence>